<sequence>MPVENKFNEEILNSIAEGVITVDKTFKVNFINRAAEEIMGYKKDEVLGQFCKYILKCDLCQTKCPIGIVLESGSNLYDYASVIYDKKGNRKPIKLNAAILKNSDNIPVGGVISFRDVSELERIKQESNVISNFFGIIGHSKAMQEIFKLIMEISESDATVLIVGESGTGKELIANAIQATSSRKDKPFLKVNCSVFPQNLLASELFGHVKGAFTDAVKDRPGRFELADGGTIFLDEVAEMPLQTQIQLLRVLQEGTFERVGESITRKVNVRVIAATNIEIQKALKEGKLREDLYYRLNVIPISIPPLRERKEDIPHLIKHFIETYSKLYRKNIPDISDEALELLMKYVWPGNVRELENVIEYAIVRTKSNNIIEIQNLPSSIKNNPNEPLIQKKIFRNDNAATLLHLLEKHKWNKSKVAKELGIGRTTLWRMLRQLNIDSM</sequence>
<protein>
    <submittedName>
        <fullName evidence="9">PAS domain S-box protein</fullName>
    </submittedName>
</protein>
<dbReference type="InterPro" id="IPR009057">
    <property type="entry name" value="Homeodomain-like_sf"/>
</dbReference>
<dbReference type="SMART" id="SM00091">
    <property type="entry name" value="PAS"/>
    <property type="match status" value="1"/>
</dbReference>
<dbReference type="PROSITE" id="PS00676">
    <property type="entry name" value="SIGMA54_INTERACT_2"/>
    <property type="match status" value="1"/>
</dbReference>
<dbReference type="InterPro" id="IPR027417">
    <property type="entry name" value="P-loop_NTPase"/>
</dbReference>
<dbReference type="PROSITE" id="PS50112">
    <property type="entry name" value="PAS"/>
    <property type="match status" value="1"/>
</dbReference>
<evidence type="ECO:0000256" key="3">
    <source>
        <dbReference type="ARBA" id="ARBA00023015"/>
    </source>
</evidence>
<dbReference type="InterPro" id="IPR025943">
    <property type="entry name" value="Sigma_54_int_dom_ATP-bd_2"/>
</dbReference>
<dbReference type="InterPro" id="IPR025662">
    <property type="entry name" value="Sigma_54_int_dom_ATP-bd_1"/>
</dbReference>
<dbReference type="Gene3D" id="3.30.450.20">
    <property type="entry name" value="PAS domain"/>
    <property type="match status" value="1"/>
</dbReference>
<dbReference type="Pfam" id="PF00158">
    <property type="entry name" value="Sigma54_activat"/>
    <property type="match status" value="1"/>
</dbReference>
<feature type="domain" description="Sigma-54 factor interaction" evidence="7">
    <location>
        <begin position="136"/>
        <end position="365"/>
    </location>
</feature>
<keyword evidence="4" id="KW-0238">DNA-binding</keyword>
<evidence type="ECO:0000256" key="6">
    <source>
        <dbReference type="ARBA" id="ARBA00023163"/>
    </source>
</evidence>
<dbReference type="InterPro" id="IPR025944">
    <property type="entry name" value="Sigma_54_int_dom_CS"/>
</dbReference>
<dbReference type="InterPro" id="IPR002078">
    <property type="entry name" value="Sigma_54_int"/>
</dbReference>
<evidence type="ECO:0000313" key="9">
    <source>
        <dbReference type="EMBL" id="HFI92178.1"/>
    </source>
</evidence>
<dbReference type="EMBL" id="DSUJ01000010">
    <property type="protein sequence ID" value="HFI92178.1"/>
    <property type="molecule type" value="Genomic_DNA"/>
</dbReference>
<dbReference type="SMART" id="SM00382">
    <property type="entry name" value="AAA"/>
    <property type="match status" value="1"/>
</dbReference>
<dbReference type="CDD" id="cd00009">
    <property type="entry name" value="AAA"/>
    <property type="match status" value="1"/>
</dbReference>
<comment type="caution">
    <text evidence="9">The sequence shown here is derived from an EMBL/GenBank/DDBJ whole genome shotgun (WGS) entry which is preliminary data.</text>
</comment>
<dbReference type="AlphaFoldDB" id="A0A7V3E889"/>
<evidence type="ECO:0000256" key="5">
    <source>
        <dbReference type="ARBA" id="ARBA00023159"/>
    </source>
</evidence>
<dbReference type="SUPFAM" id="SSF52540">
    <property type="entry name" value="P-loop containing nucleoside triphosphate hydrolases"/>
    <property type="match status" value="1"/>
</dbReference>
<name>A0A7V3E889_9BACT</name>
<dbReference type="SUPFAM" id="SSF55785">
    <property type="entry name" value="PYP-like sensor domain (PAS domain)"/>
    <property type="match status" value="1"/>
</dbReference>
<dbReference type="Pfam" id="PF13426">
    <property type="entry name" value="PAS_9"/>
    <property type="match status" value="1"/>
</dbReference>
<dbReference type="CDD" id="cd00130">
    <property type="entry name" value="PAS"/>
    <property type="match status" value="1"/>
</dbReference>
<dbReference type="InterPro" id="IPR000014">
    <property type="entry name" value="PAS"/>
</dbReference>
<dbReference type="NCBIfam" id="TIGR00229">
    <property type="entry name" value="sensory_box"/>
    <property type="match status" value="1"/>
</dbReference>
<dbReference type="Gene3D" id="3.40.50.300">
    <property type="entry name" value="P-loop containing nucleotide triphosphate hydrolases"/>
    <property type="match status" value="1"/>
</dbReference>
<dbReference type="InterPro" id="IPR002197">
    <property type="entry name" value="HTH_Fis"/>
</dbReference>
<dbReference type="PROSITE" id="PS00688">
    <property type="entry name" value="SIGMA54_INTERACT_3"/>
    <property type="match status" value="1"/>
</dbReference>
<evidence type="ECO:0000256" key="2">
    <source>
        <dbReference type="ARBA" id="ARBA00022840"/>
    </source>
</evidence>
<dbReference type="PANTHER" id="PTHR32071:SF57">
    <property type="entry name" value="C4-DICARBOXYLATE TRANSPORT TRANSCRIPTIONAL REGULATORY PROTEIN DCTD"/>
    <property type="match status" value="1"/>
</dbReference>
<dbReference type="Gene3D" id="1.10.8.60">
    <property type="match status" value="1"/>
</dbReference>
<dbReference type="InterPro" id="IPR035965">
    <property type="entry name" value="PAS-like_dom_sf"/>
</dbReference>
<organism evidence="9">
    <name type="scientific">Ignavibacterium album</name>
    <dbReference type="NCBI Taxonomy" id="591197"/>
    <lineage>
        <taxon>Bacteria</taxon>
        <taxon>Pseudomonadati</taxon>
        <taxon>Ignavibacteriota</taxon>
        <taxon>Ignavibacteria</taxon>
        <taxon>Ignavibacteriales</taxon>
        <taxon>Ignavibacteriaceae</taxon>
        <taxon>Ignavibacterium</taxon>
    </lineage>
</organism>
<dbReference type="FunFam" id="1.10.8.60:FF:000014">
    <property type="entry name" value="DNA-binding transcriptional regulator NtrC"/>
    <property type="match status" value="1"/>
</dbReference>
<dbReference type="RefSeq" id="WP_304142900.1">
    <property type="nucleotide sequence ID" value="NZ_JAOAIE010000016.1"/>
</dbReference>
<dbReference type="InterPro" id="IPR003593">
    <property type="entry name" value="AAA+_ATPase"/>
</dbReference>
<dbReference type="FunFam" id="3.40.50.300:FF:000006">
    <property type="entry name" value="DNA-binding transcriptional regulator NtrC"/>
    <property type="match status" value="1"/>
</dbReference>
<dbReference type="GO" id="GO:0005524">
    <property type="term" value="F:ATP binding"/>
    <property type="evidence" value="ECO:0007669"/>
    <property type="project" value="UniProtKB-KW"/>
</dbReference>
<dbReference type="PROSITE" id="PS00675">
    <property type="entry name" value="SIGMA54_INTERACT_1"/>
    <property type="match status" value="1"/>
</dbReference>
<keyword evidence="6" id="KW-0804">Transcription</keyword>
<dbReference type="GO" id="GO:0043565">
    <property type="term" value="F:sequence-specific DNA binding"/>
    <property type="evidence" value="ECO:0007669"/>
    <property type="project" value="InterPro"/>
</dbReference>
<dbReference type="PROSITE" id="PS50045">
    <property type="entry name" value="SIGMA54_INTERACT_4"/>
    <property type="match status" value="1"/>
</dbReference>
<dbReference type="GO" id="GO:0006355">
    <property type="term" value="P:regulation of DNA-templated transcription"/>
    <property type="evidence" value="ECO:0007669"/>
    <property type="project" value="InterPro"/>
</dbReference>
<accession>A0A7V3E889</accession>
<dbReference type="PANTHER" id="PTHR32071">
    <property type="entry name" value="TRANSCRIPTIONAL REGULATORY PROTEIN"/>
    <property type="match status" value="1"/>
</dbReference>
<dbReference type="Pfam" id="PF02954">
    <property type="entry name" value="HTH_8"/>
    <property type="match status" value="1"/>
</dbReference>
<feature type="domain" description="PAS" evidence="8">
    <location>
        <begin position="4"/>
        <end position="49"/>
    </location>
</feature>
<evidence type="ECO:0000259" key="8">
    <source>
        <dbReference type="PROSITE" id="PS50112"/>
    </source>
</evidence>
<evidence type="ECO:0000256" key="1">
    <source>
        <dbReference type="ARBA" id="ARBA00022741"/>
    </source>
</evidence>
<keyword evidence="3" id="KW-0805">Transcription regulation</keyword>
<keyword evidence="1" id="KW-0547">Nucleotide-binding</keyword>
<keyword evidence="5" id="KW-0010">Activator</keyword>
<dbReference type="InterPro" id="IPR058031">
    <property type="entry name" value="AAA_lid_NorR"/>
</dbReference>
<dbReference type="SUPFAM" id="SSF46689">
    <property type="entry name" value="Homeodomain-like"/>
    <property type="match status" value="1"/>
</dbReference>
<dbReference type="PRINTS" id="PR01590">
    <property type="entry name" value="HTHFIS"/>
</dbReference>
<evidence type="ECO:0000256" key="4">
    <source>
        <dbReference type="ARBA" id="ARBA00023125"/>
    </source>
</evidence>
<gene>
    <name evidence="9" type="ORF">ENS31_11740</name>
</gene>
<dbReference type="Pfam" id="PF25601">
    <property type="entry name" value="AAA_lid_14"/>
    <property type="match status" value="1"/>
</dbReference>
<evidence type="ECO:0000259" key="7">
    <source>
        <dbReference type="PROSITE" id="PS50045"/>
    </source>
</evidence>
<dbReference type="Gene3D" id="1.10.10.60">
    <property type="entry name" value="Homeodomain-like"/>
    <property type="match status" value="1"/>
</dbReference>
<proteinExistence type="predicted"/>
<keyword evidence="2" id="KW-0067">ATP-binding</keyword>
<reference evidence="9" key="1">
    <citation type="journal article" date="2020" name="mSystems">
        <title>Genome- and Community-Level Interaction Insights into Carbon Utilization and Element Cycling Functions of Hydrothermarchaeota in Hydrothermal Sediment.</title>
        <authorList>
            <person name="Zhou Z."/>
            <person name="Liu Y."/>
            <person name="Xu W."/>
            <person name="Pan J."/>
            <person name="Luo Z.H."/>
            <person name="Li M."/>
        </authorList>
    </citation>
    <scope>NUCLEOTIDE SEQUENCE [LARGE SCALE GENOMIC DNA]</scope>
    <source>
        <strain evidence="9">SpSt-479</strain>
    </source>
</reference>